<dbReference type="InterPro" id="IPR013099">
    <property type="entry name" value="K_chnl_dom"/>
</dbReference>
<feature type="transmembrane region" description="Helical" evidence="9">
    <location>
        <begin position="167"/>
        <end position="187"/>
    </location>
</feature>
<gene>
    <name evidence="11" type="ORF">M569_14158</name>
</gene>
<evidence type="ECO:0000259" key="10">
    <source>
        <dbReference type="Pfam" id="PF07885"/>
    </source>
</evidence>
<keyword evidence="3" id="KW-0813">Transport</keyword>
<protein>
    <submittedName>
        <fullName evidence="11">Potassium channel</fullName>
    </submittedName>
</protein>
<evidence type="ECO:0000256" key="2">
    <source>
        <dbReference type="ARBA" id="ARBA00010159"/>
    </source>
</evidence>
<sequence length="319" mass="35117">PVRRRYRRCRSAPRAKFVPTELHGTKFSHMSLDSGSLLDRVHPSLRKMAVYLLIYVCIGSSCFYLVMNQINGIKTDGILDSVYFVIVTMTTVGYGDLVPNSAASKLLACAFVFSGMALVCLFLSRAADYIVEKQETLFVKALHMYQTVGPTEILKEIESRKAVYKCYTTLVTLAVLVAVGTVFLIAIEKLDAVDAFYCVCSTITTLGYGDKSFSTRGGRVFAVFWILTSTVCVALLFGYIAEVNSERRQKDLVKYVLAKKMTSADLEAADVDGDGIVGAGEFIVYKMKEMGKISQDEISILLTEFESLDVDQSGGLSSS</sequence>
<accession>S8C1R5</accession>
<proteinExistence type="inferred from homology"/>
<dbReference type="SUPFAM" id="SSF47473">
    <property type="entry name" value="EF-hand"/>
    <property type="match status" value="1"/>
</dbReference>
<evidence type="ECO:0000256" key="1">
    <source>
        <dbReference type="ARBA" id="ARBA00004141"/>
    </source>
</evidence>
<dbReference type="Proteomes" id="UP000015453">
    <property type="component" value="Unassembled WGS sequence"/>
</dbReference>
<comment type="caution">
    <text evidence="11">The sequence shown here is derived from an EMBL/GenBank/DDBJ whole genome shotgun (WGS) entry which is preliminary data.</text>
</comment>
<dbReference type="AlphaFoldDB" id="S8C1R5"/>
<dbReference type="GO" id="GO:0030322">
    <property type="term" value="P:stabilization of membrane potential"/>
    <property type="evidence" value="ECO:0007669"/>
    <property type="project" value="TreeGrafter"/>
</dbReference>
<feature type="domain" description="Potassium channel" evidence="10">
    <location>
        <begin position="173"/>
        <end position="244"/>
    </location>
</feature>
<organism evidence="11 12">
    <name type="scientific">Genlisea aurea</name>
    <dbReference type="NCBI Taxonomy" id="192259"/>
    <lineage>
        <taxon>Eukaryota</taxon>
        <taxon>Viridiplantae</taxon>
        <taxon>Streptophyta</taxon>
        <taxon>Embryophyta</taxon>
        <taxon>Tracheophyta</taxon>
        <taxon>Spermatophyta</taxon>
        <taxon>Magnoliopsida</taxon>
        <taxon>eudicotyledons</taxon>
        <taxon>Gunneridae</taxon>
        <taxon>Pentapetalae</taxon>
        <taxon>asterids</taxon>
        <taxon>lamiids</taxon>
        <taxon>Lamiales</taxon>
        <taxon>Lentibulariaceae</taxon>
        <taxon>Genlisea</taxon>
    </lineage>
</organism>
<dbReference type="GO" id="GO:0005886">
    <property type="term" value="C:plasma membrane"/>
    <property type="evidence" value="ECO:0007669"/>
    <property type="project" value="TreeGrafter"/>
</dbReference>
<name>S8C1R5_9LAMI</name>
<comment type="similarity">
    <text evidence="2">Belongs to the two pore domain potassium channel (TC 1.A.1.7) family.</text>
</comment>
<dbReference type="PANTHER" id="PTHR11003:SF291">
    <property type="entry name" value="IP11374P"/>
    <property type="match status" value="1"/>
</dbReference>
<dbReference type="EMBL" id="AUSU01007403">
    <property type="protein sequence ID" value="EPS60644.1"/>
    <property type="molecule type" value="Genomic_DNA"/>
</dbReference>
<keyword evidence="6" id="KW-0406">Ion transport</keyword>
<dbReference type="GO" id="GO:0009705">
    <property type="term" value="C:plant-type vacuole membrane"/>
    <property type="evidence" value="ECO:0007669"/>
    <property type="project" value="TreeGrafter"/>
</dbReference>
<dbReference type="GO" id="GO:0015271">
    <property type="term" value="F:outward rectifier potassium channel activity"/>
    <property type="evidence" value="ECO:0007669"/>
    <property type="project" value="TreeGrafter"/>
</dbReference>
<feature type="transmembrane region" description="Helical" evidence="9">
    <location>
        <begin position="103"/>
        <end position="123"/>
    </location>
</feature>
<dbReference type="OrthoDB" id="415460at2759"/>
<evidence type="ECO:0000256" key="9">
    <source>
        <dbReference type="SAM" id="Phobius"/>
    </source>
</evidence>
<dbReference type="InterPro" id="IPR011992">
    <property type="entry name" value="EF-hand-dom_pair"/>
</dbReference>
<evidence type="ECO:0000256" key="6">
    <source>
        <dbReference type="ARBA" id="ARBA00023065"/>
    </source>
</evidence>
<comment type="subcellular location">
    <subcellularLocation>
        <location evidence="1">Membrane</location>
        <topology evidence="1">Multi-pass membrane protein</topology>
    </subcellularLocation>
</comment>
<dbReference type="Gene3D" id="1.10.287.70">
    <property type="match status" value="2"/>
</dbReference>
<dbReference type="SUPFAM" id="SSF81324">
    <property type="entry name" value="Voltage-gated potassium channels"/>
    <property type="match status" value="2"/>
</dbReference>
<feature type="transmembrane region" description="Helical" evidence="9">
    <location>
        <begin position="48"/>
        <end position="66"/>
    </location>
</feature>
<evidence type="ECO:0000256" key="4">
    <source>
        <dbReference type="ARBA" id="ARBA00022692"/>
    </source>
</evidence>
<reference evidence="11 12" key="1">
    <citation type="journal article" date="2013" name="BMC Genomics">
        <title>The miniature genome of a carnivorous plant Genlisea aurea contains a low number of genes and short non-coding sequences.</title>
        <authorList>
            <person name="Leushkin E.V."/>
            <person name="Sutormin R.A."/>
            <person name="Nabieva E.R."/>
            <person name="Penin A.A."/>
            <person name="Kondrashov A.S."/>
            <person name="Logacheva M.D."/>
        </authorList>
    </citation>
    <scope>NUCLEOTIDE SEQUENCE [LARGE SCALE GENOMIC DNA]</scope>
</reference>
<keyword evidence="7 9" id="KW-0472">Membrane</keyword>
<evidence type="ECO:0000256" key="3">
    <source>
        <dbReference type="ARBA" id="ARBA00022448"/>
    </source>
</evidence>
<dbReference type="PANTHER" id="PTHR11003">
    <property type="entry name" value="POTASSIUM CHANNEL, SUBFAMILY K"/>
    <property type="match status" value="1"/>
</dbReference>
<evidence type="ECO:0000313" key="11">
    <source>
        <dbReference type="EMBL" id="EPS60644.1"/>
    </source>
</evidence>
<feature type="non-terminal residue" evidence="11">
    <location>
        <position position="319"/>
    </location>
</feature>
<evidence type="ECO:0000256" key="8">
    <source>
        <dbReference type="ARBA" id="ARBA00023303"/>
    </source>
</evidence>
<evidence type="ECO:0000256" key="7">
    <source>
        <dbReference type="ARBA" id="ARBA00023136"/>
    </source>
</evidence>
<dbReference type="Pfam" id="PF07885">
    <property type="entry name" value="Ion_trans_2"/>
    <property type="match status" value="2"/>
</dbReference>
<keyword evidence="12" id="KW-1185">Reference proteome</keyword>
<feature type="non-terminal residue" evidence="11">
    <location>
        <position position="1"/>
    </location>
</feature>
<dbReference type="GO" id="GO:0022841">
    <property type="term" value="F:potassium ion leak channel activity"/>
    <property type="evidence" value="ECO:0007669"/>
    <property type="project" value="TreeGrafter"/>
</dbReference>
<keyword evidence="5 9" id="KW-1133">Transmembrane helix</keyword>
<dbReference type="InterPro" id="IPR003280">
    <property type="entry name" value="2pore_dom_K_chnl"/>
</dbReference>
<dbReference type="PRINTS" id="PR01333">
    <property type="entry name" value="2POREKCHANEL"/>
</dbReference>
<evidence type="ECO:0000313" key="12">
    <source>
        <dbReference type="Proteomes" id="UP000015453"/>
    </source>
</evidence>
<evidence type="ECO:0000256" key="5">
    <source>
        <dbReference type="ARBA" id="ARBA00022989"/>
    </source>
</evidence>
<keyword evidence="4 9" id="KW-0812">Transmembrane</keyword>
<feature type="domain" description="Potassium channel" evidence="10">
    <location>
        <begin position="52"/>
        <end position="131"/>
    </location>
</feature>
<feature type="transmembrane region" description="Helical" evidence="9">
    <location>
        <begin position="220"/>
        <end position="241"/>
    </location>
</feature>
<keyword evidence="8 11" id="KW-0407">Ion channel</keyword>